<name>A0A6B3N8H7_9CYAN</name>
<proteinExistence type="predicted"/>
<dbReference type="Pfam" id="PF12770">
    <property type="entry name" value="CHAT"/>
    <property type="match status" value="1"/>
</dbReference>
<sequence length="1072" mass="121906">MLTRLINFARQLVKAVGLSSASPTSSRLPTADSQLNFLMDVLKATYKSNGKAEVVYPLLQANLDQLDDNLALLLRDWARATLAEVEPKLTRSIAVDIVNFSNRIQEFPLGSRATNLEIAITGYELVGTVFTREAFPQDWAMTQNNLASAYLYRIRGDKADNLESAIAACQAALQVRTREAFPQNWATTQNNLANAYLYRIRGDKADNLESAIAACQAALQVRTREAFPQNWATTQNNLANAYLYRIRGDKADNLESAIAACQAALQVRTREAFPQNWATTQNNLANAYLYRIRGDKADNLENAIAACQAALQVRTREAFPQDWAMTQNNLANAYRNRIRGDKADNLENAIAACQAALQVRTREAFPQDWATTQNNLAIAYLYRIRGDKADNLENAIAACQAALQVYTREAFPQDWAMTQNNLAIAYLYRIRGDKADNLESAIAAYQDALQVYTREAFPQQWAMTQNNLATAYCDRIRGDKADNLEKAIAACQAALQVRTREAFPQSHAGTLFNLGLAYQDAQQFTNAYHTFAKAIETVELLRGEIVLGSGVEEDKQKLAEEYNRIYSNMVAVCLELNYRDQAIEYIERSKTRNLIELFATRDLYPQAEIAEAARKQLQQLRQEIEDEQRRLKQEKEPNYSQINQLRQQYNQLYPYQPIRFAEIQNHLDEDSAIIEWYIFNDCFRALIITPQEEQKDKGQPSVWTSSTQDYENLQNWAKDYLQAYDATQSTETEAEQKELQKQWETSIASRLQQLAEILHLDDILDSYIPETCKQLILVPHLYLHLFPIHALEVRKRDSTDRICLLDYFPKGVRYLPSCQLLPRLQQQQRPVFKNLFAIQNPTLDLYEQDLGAVSVIKKQFTDTHILKEDKAKKSAILCREENGDKITLSESLLRANCLFFFCHGYFNWASPLDSGLQLADENLTLADIITHFNLKNCRLVTLSACETGISELSISDEYISLPYGFLLAGSTNVVSSLWAVNATATALLMIEFYQQLQQQNNIAVALKNAQCWLRDTTAQGFQDWLEQSQLNIVWKTQLGKYFQSIAAEEGETHQPFENPYYWAAFCAIGKGV</sequence>
<accession>A0A6B3N8H7</accession>
<keyword evidence="2" id="KW-0802">TPR repeat</keyword>
<keyword evidence="1" id="KW-0677">Repeat</keyword>
<evidence type="ECO:0000259" key="4">
    <source>
        <dbReference type="Pfam" id="PF12770"/>
    </source>
</evidence>
<feature type="coiled-coil region" evidence="3">
    <location>
        <begin position="607"/>
        <end position="637"/>
    </location>
</feature>
<organism evidence="5">
    <name type="scientific">Symploca sp. SIO1C4</name>
    <dbReference type="NCBI Taxonomy" id="2607765"/>
    <lineage>
        <taxon>Bacteria</taxon>
        <taxon>Bacillati</taxon>
        <taxon>Cyanobacteriota</taxon>
        <taxon>Cyanophyceae</taxon>
        <taxon>Coleofasciculales</taxon>
        <taxon>Coleofasciculaceae</taxon>
        <taxon>Symploca</taxon>
    </lineage>
</organism>
<evidence type="ECO:0000256" key="2">
    <source>
        <dbReference type="ARBA" id="ARBA00022803"/>
    </source>
</evidence>
<keyword evidence="3" id="KW-0175">Coiled coil</keyword>
<dbReference type="SUPFAM" id="SSF48452">
    <property type="entry name" value="TPR-like"/>
    <property type="match status" value="3"/>
</dbReference>
<protein>
    <submittedName>
        <fullName evidence="5">Tetratricopeptide repeat protein</fullName>
    </submittedName>
</protein>
<evidence type="ECO:0000256" key="1">
    <source>
        <dbReference type="ARBA" id="ARBA00022737"/>
    </source>
</evidence>
<dbReference type="EMBL" id="JAAHFQ010000078">
    <property type="protein sequence ID" value="NER27165.1"/>
    <property type="molecule type" value="Genomic_DNA"/>
</dbReference>
<dbReference type="InterPro" id="IPR006597">
    <property type="entry name" value="Sel1-like"/>
</dbReference>
<gene>
    <name evidence="5" type="ORF">F6J89_05880</name>
</gene>
<dbReference type="InterPro" id="IPR024983">
    <property type="entry name" value="CHAT_dom"/>
</dbReference>
<dbReference type="PANTHER" id="PTHR45641:SF19">
    <property type="entry name" value="NEPHROCYSTIN-3"/>
    <property type="match status" value="1"/>
</dbReference>
<feature type="domain" description="CHAT" evidence="4">
    <location>
        <begin position="751"/>
        <end position="1069"/>
    </location>
</feature>
<reference evidence="5" key="1">
    <citation type="submission" date="2019-11" db="EMBL/GenBank/DDBJ databases">
        <title>Genomic insights into an expanded diversity of filamentous marine cyanobacteria reveals the extraordinary biosynthetic potential of Moorea and Okeania.</title>
        <authorList>
            <person name="Ferreira Leao T."/>
            <person name="Wang M."/>
            <person name="Moss N."/>
            <person name="Da Silva R."/>
            <person name="Sanders J."/>
            <person name="Nurk S."/>
            <person name="Gurevich A."/>
            <person name="Humphrey G."/>
            <person name="Reher R."/>
            <person name="Zhu Q."/>
            <person name="Belda-Ferre P."/>
            <person name="Glukhov E."/>
            <person name="Rex R."/>
            <person name="Dorrestein P.C."/>
            <person name="Knight R."/>
            <person name="Pevzner P."/>
            <person name="Gerwick W.H."/>
            <person name="Gerwick L."/>
        </authorList>
    </citation>
    <scope>NUCLEOTIDE SEQUENCE</scope>
    <source>
        <strain evidence="5">SIO1C4</strain>
    </source>
</reference>
<dbReference type="SMART" id="SM00671">
    <property type="entry name" value="SEL1"/>
    <property type="match status" value="6"/>
</dbReference>
<dbReference type="Gene3D" id="1.25.40.10">
    <property type="entry name" value="Tetratricopeptide repeat domain"/>
    <property type="match status" value="3"/>
</dbReference>
<dbReference type="InterPro" id="IPR011990">
    <property type="entry name" value="TPR-like_helical_dom_sf"/>
</dbReference>
<dbReference type="AlphaFoldDB" id="A0A6B3N8H7"/>
<evidence type="ECO:0000313" key="5">
    <source>
        <dbReference type="EMBL" id="NER27165.1"/>
    </source>
</evidence>
<dbReference type="Pfam" id="PF13374">
    <property type="entry name" value="TPR_10"/>
    <property type="match status" value="2"/>
</dbReference>
<dbReference type="PANTHER" id="PTHR45641">
    <property type="entry name" value="TETRATRICOPEPTIDE REPEAT PROTEIN (AFU_ORTHOLOGUE AFUA_6G03870)"/>
    <property type="match status" value="1"/>
</dbReference>
<dbReference type="SMART" id="SM00028">
    <property type="entry name" value="TPR"/>
    <property type="match status" value="9"/>
</dbReference>
<evidence type="ECO:0000256" key="3">
    <source>
        <dbReference type="SAM" id="Coils"/>
    </source>
</evidence>
<dbReference type="InterPro" id="IPR019734">
    <property type="entry name" value="TPR_rpt"/>
</dbReference>
<comment type="caution">
    <text evidence="5">The sequence shown here is derived from an EMBL/GenBank/DDBJ whole genome shotgun (WGS) entry which is preliminary data.</text>
</comment>